<dbReference type="RefSeq" id="WP_283421088.1">
    <property type="nucleotide sequence ID" value="NZ_FXTZ01000002.1"/>
</dbReference>
<dbReference type="EMBL" id="FXTZ01000002">
    <property type="protein sequence ID" value="SMP09034.1"/>
    <property type="molecule type" value="Genomic_DNA"/>
</dbReference>
<keyword evidence="2" id="KW-1185">Reference proteome</keyword>
<dbReference type="Proteomes" id="UP001157960">
    <property type="component" value="Unassembled WGS sequence"/>
</dbReference>
<proteinExistence type="predicted"/>
<accession>A0ABY1NGK0</accession>
<gene>
    <name evidence="1" type="ORF">SAMN06264346_10220</name>
</gene>
<protein>
    <submittedName>
        <fullName evidence="1">Uncharacterized protein</fullName>
    </submittedName>
</protein>
<sequence>MDLLIKNELTEVSISIKKEDAAEIINQIRGCMADQLHFIQFIDSEETTHFFTPEFLKKAHIRIR</sequence>
<evidence type="ECO:0000313" key="2">
    <source>
        <dbReference type="Proteomes" id="UP001157960"/>
    </source>
</evidence>
<organism evidence="1 2">
    <name type="scientific">Chryseobacterium profundimaris</name>
    <dbReference type="NCBI Taxonomy" id="1387275"/>
    <lineage>
        <taxon>Bacteria</taxon>
        <taxon>Pseudomonadati</taxon>
        <taxon>Bacteroidota</taxon>
        <taxon>Flavobacteriia</taxon>
        <taxon>Flavobacteriales</taxon>
        <taxon>Weeksellaceae</taxon>
        <taxon>Chryseobacterium group</taxon>
        <taxon>Chryseobacterium</taxon>
    </lineage>
</organism>
<reference evidence="1 2" key="1">
    <citation type="submission" date="2017-05" db="EMBL/GenBank/DDBJ databases">
        <authorList>
            <person name="Varghese N."/>
            <person name="Submissions S."/>
        </authorList>
    </citation>
    <scope>NUCLEOTIDE SEQUENCE [LARGE SCALE GENOMIC DNA]</scope>
    <source>
        <strain evidence="1 2">DSM 28214</strain>
    </source>
</reference>
<name>A0ABY1NGK0_9FLAO</name>
<evidence type="ECO:0000313" key="1">
    <source>
        <dbReference type="EMBL" id="SMP09034.1"/>
    </source>
</evidence>
<comment type="caution">
    <text evidence="1">The sequence shown here is derived from an EMBL/GenBank/DDBJ whole genome shotgun (WGS) entry which is preliminary data.</text>
</comment>